<evidence type="ECO:0000256" key="1">
    <source>
        <dbReference type="ARBA" id="ARBA00004141"/>
    </source>
</evidence>
<evidence type="ECO:0000259" key="7">
    <source>
        <dbReference type="Pfam" id="PF00892"/>
    </source>
</evidence>
<reference evidence="8 9" key="1">
    <citation type="submission" date="2014-11" db="EMBL/GenBank/DDBJ databases">
        <authorList>
            <person name="Zhu J."/>
            <person name="Qi W."/>
            <person name="Song R."/>
        </authorList>
    </citation>
    <scope>NUCLEOTIDE SEQUENCE [LARGE SCALE GENOMIC DNA]</scope>
</reference>
<accession>A0A0G4GQV1</accession>
<keyword evidence="9" id="KW-1185">Reference proteome</keyword>
<feature type="transmembrane region" description="Helical" evidence="6">
    <location>
        <begin position="177"/>
        <end position="198"/>
    </location>
</feature>
<keyword evidence="2 6" id="KW-0812">Transmembrane</keyword>
<feature type="transmembrane region" description="Helical" evidence="6">
    <location>
        <begin position="204"/>
        <end position="222"/>
    </location>
</feature>
<dbReference type="Pfam" id="PF00892">
    <property type="entry name" value="EamA"/>
    <property type="match status" value="2"/>
</dbReference>
<dbReference type="VEuPathDB" id="CryptoDB:Vbra_18401"/>
<evidence type="ECO:0000256" key="4">
    <source>
        <dbReference type="ARBA" id="ARBA00023136"/>
    </source>
</evidence>
<dbReference type="Proteomes" id="UP000041254">
    <property type="component" value="Unassembled WGS sequence"/>
</dbReference>
<dbReference type="SUPFAM" id="SSF103481">
    <property type="entry name" value="Multidrug resistance efflux transporter EmrE"/>
    <property type="match status" value="2"/>
</dbReference>
<dbReference type="PANTHER" id="PTHR22911">
    <property type="entry name" value="ACYL-MALONYL CONDENSING ENZYME-RELATED"/>
    <property type="match status" value="1"/>
</dbReference>
<dbReference type="STRING" id="1169540.A0A0G4GQV1"/>
<name>A0A0G4GQV1_VITBC</name>
<feature type="transmembrane region" description="Helical" evidence="6">
    <location>
        <begin position="229"/>
        <end position="250"/>
    </location>
</feature>
<feature type="transmembrane region" description="Helical" evidence="6">
    <location>
        <begin position="339"/>
        <end position="359"/>
    </location>
</feature>
<evidence type="ECO:0000256" key="3">
    <source>
        <dbReference type="ARBA" id="ARBA00022989"/>
    </source>
</evidence>
<keyword evidence="3 6" id="KW-1133">Transmembrane helix</keyword>
<organism evidence="8 9">
    <name type="scientific">Vitrella brassicaformis (strain CCMP3155)</name>
    <dbReference type="NCBI Taxonomy" id="1169540"/>
    <lineage>
        <taxon>Eukaryota</taxon>
        <taxon>Sar</taxon>
        <taxon>Alveolata</taxon>
        <taxon>Colpodellida</taxon>
        <taxon>Vitrellaceae</taxon>
        <taxon>Vitrella</taxon>
    </lineage>
</organism>
<evidence type="ECO:0000256" key="2">
    <source>
        <dbReference type="ARBA" id="ARBA00022692"/>
    </source>
</evidence>
<sequence>MVSWESVHPEAYGAPAGKRASDDSTVNSDETIFEDANPPQDEEHPICTHRLIAMGHEHAYSKLSTDAATWDDDLDPKTVIPSEMSSLADEVPAKSKGGENGLWGRAAGLVFCAMAAVLRAVSSTLVKVTAGKTSVLYVLLARGVTEMVCGIVCLAVQMVVERRWISPLGPKEIRHLLVVRAVCGSLAIGFFFFCISQLPIGDASAASFTTPIFTALLASCVLGEPWTTVCTLAAMCSLAGVIFIAQPDVLFHHGSIQPHESIVGSATPVVASRVVAVLLALTGALAGGTAYTATRRIGPRVSAVVLVLWISTMITLASTGLIATLAPNDSISSSGDDGFSLYGWLAAVGVIGFGAHWCLNRGLQIGQAGPGAFLINLDVAFAYILQVCVLGRALDQWSLYGALLIVAAASLMIVQKMYAHKEGGEG</sequence>
<evidence type="ECO:0000256" key="5">
    <source>
        <dbReference type="SAM" id="MobiDB-lite"/>
    </source>
</evidence>
<dbReference type="OMA" id="WISTMIT"/>
<dbReference type="GO" id="GO:0016020">
    <property type="term" value="C:membrane"/>
    <property type="evidence" value="ECO:0007669"/>
    <property type="project" value="UniProtKB-SubCell"/>
</dbReference>
<feature type="domain" description="EamA" evidence="7">
    <location>
        <begin position="108"/>
        <end position="244"/>
    </location>
</feature>
<dbReference type="InterPro" id="IPR000620">
    <property type="entry name" value="EamA_dom"/>
</dbReference>
<dbReference type="PANTHER" id="PTHR22911:SF6">
    <property type="entry name" value="SOLUTE CARRIER FAMILY 35 MEMBER G1"/>
    <property type="match status" value="1"/>
</dbReference>
<dbReference type="InterPro" id="IPR037185">
    <property type="entry name" value="EmrE-like"/>
</dbReference>
<gene>
    <name evidence="8" type="ORF">Vbra_18401</name>
</gene>
<evidence type="ECO:0000313" key="9">
    <source>
        <dbReference type="Proteomes" id="UP000041254"/>
    </source>
</evidence>
<evidence type="ECO:0000256" key="6">
    <source>
        <dbReference type="SAM" id="Phobius"/>
    </source>
</evidence>
<feature type="transmembrane region" description="Helical" evidence="6">
    <location>
        <begin position="397"/>
        <end position="414"/>
    </location>
</feature>
<dbReference type="PhylomeDB" id="A0A0G4GQV1"/>
<feature type="transmembrane region" description="Helical" evidence="6">
    <location>
        <begin position="303"/>
        <end position="327"/>
    </location>
</feature>
<comment type="subcellular location">
    <subcellularLocation>
        <location evidence="1">Membrane</location>
        <topology evidence="1">Multi-pass membrane protein</topology>
    </subcellularLocation>
</comment>
<dbReference type="EMBL" id="CDMY01000766">
    <property type="protein sequence ID" value="CEM32846.1"/>
    <property type="molecule type" value="Genomic_DNA"/>
</dbReference>
<feature type="region of interest" description="Disordered" evidence="5">
    <location>
        <begin position="1"/>
        <end position="44"/>
    </location>
</feature>
<feature type="transmembrane region" description="Helical" evidence="6">
    <location>
        <begin position="102"/>
        <end position="122"/>
    </location>
</feature>
<evidence type="ECO:0000313" key="8">
    <source>
        <dbReference type="EMBL" id="CEM32846.1"/>
    </source>
</evidence>
<feature type="transmembrane region" description="Helical" evidence="6">
    <location>
        <begin position="134"/>
        <end position="156"/>
    </location>
</feature>
<feature type="transmembrane region" description="Helical" evidence="6">
    <location>
        <begin position="371"/>
        <end position="391"/>
    </location>
</feature>
<feature type="domain" description="EamA" evidence="7">
    <location>
        <begin position="276"/>
        <end position="413"/>
    </location>
</feature>
<dbReference type="InParanoid" id="A0A0G4GQV1"/>
<proteinExistence type="predicted"/>
<keyword evidence="4 6" id="KW-0472">Membrane</keyword>
<dbReference type="AlphaFoldDB" id="A0A0G4GQV1"/>
<feature type="transmembrane region" description="Helical" evidence="6">
    <location>
        <begin position="270"/>
        <end position="291"/>
    </location>
</feature>
<dbReference type="OrthoDB" id="433734at2759"/>
<protein>
    <recommendedName>
        <fullName evidence="7">EamA domain-containing protein</fullName>
    </recommendedName>
</protein>